<comment type="caution">
    <text evidence="2">The sequence shown here is derived from an EMBL/GenBank/DDBJ whole genome shotgun (WGS) entry which is preliminary data.</text>
</comment>
<evidence type="ECO:0000256" key="1">
    <source>
        <dbReference type="SAM" id="MobiDB-lite"/>
    </source>
</evidence>
<dbReference type="AlphaFoldDB" id="A0A428TNU7"/>
<evidence type="ECO:0000313" key="3">
    <source>
        <dbReference type="Proteomes" id="UP000288429"/>
    </source>
</evidence>
<gene>
    <name evidence="2" type="ORF">CDV31_010359</name>
</gene>
<name>A0A428TNU7_9HYPO</name>
<feature type="region of interest" description="Disordered" evidence="1">
    <location>
        <begin position="84"/>
        <end position="126"/>
    </location>
</feature>
<protein>
    <submittedName>
        <fullName evidence="2">Uncharacterized protein</fullName>
    </submittedName>
</protein>
<dbReference type="EMBL" id="NIZV01000159">
    <property type="protein sequence ID" value="RSM03740.1"/>
    <property type="molecule type" value="Genomic_DNA"/>
</dbReference>
<dbReference type="Proteomes" id="UP000288429">
    <property type="component" value="Unassembled WGS sequence"/>
</dbReference>
<keyword evidence="3" id="KW-1185">Reference proteome</keyword>
<evidence type="ECO:0000313" key="2">
    <source>
        <dbReference type="EMBL" id="RSM03740.1"/>
    </source>
</evidence>
<proteinExistence type="predicted"/>
<feature type="compositionally biased region" description="Acidic residues" evidence="1">
    <location>
        <begin position="106"/>
        <end position="121"/>
    </location>
</feature>
<sequence length="218" mass="23617">MQMAAAASDLRSLTLAQTSPQGDGDDSPRPRQAACLVCRRSKINKRTGLDKALYQIDQAVKRARSTGQKSPEDDRILSHLQDLLSGVNTPEPPPTRGNYGSTSGNGDDDAYSDEGEEEEQDTVTMPDFIQRTEQSLAIDDAENPLQLLARASYIQPSPESRHGNSPQQAHTASTQGQTEDEIQAFFAPAQVHLDVGPDVDPVSLGLVSEDEADNLFNL</sequence>
<feature type="region of interest" description="Disordered" evidence="1">
    <location>
        <begin position="1"/>
        <end position="33"/>
    </location>
</feature>
<reference evidence="2 3" key="1">
    <citation type="submission" date="2017-06" db="EMBL/GenBank/DDBJ databases">
        <title>Cmopartive genomic analysis of Ambrosia Fusariam Clade fungi.</title>
        <authorList>
            <person name="Stajich J.E."/>
            <person name="Carrillo J."/>
            <person name="Kijimoto T."/>
            <person name="Eskalen A."/>
            <person name="O'Donnell K."/>
            <person name="Kasson M."/>
        </authorList>
    </citation>
    <scope>NUCLEOTIDE SEQUENCE [LARGE SCALE GENOMIC DNA]</scope>
    <source>
        <strain evidence="2 3">NRRL 20438</strain>
    </source>
</reference>
<feature type="region of interest" description="Disordered" evidence="1">
    <location>
        <begin position="156"/>
        <end position="177"/>
    </location>
</feature>
<organism evidence="2 3">
    <name type="scientific">Fusarium ambrosium</name>
    <dbReference type="NCBI Taxonomy" id="131363"/>
    <lineage>
        <taxon>Eukaryota</taxon>
        <taxon>Fungi</taxon>
        <taxon>Dikarya</taxon>
        <taxon>Ascomycota</taxon>
        <taxon>Pezizomycotina</taxon>
        <taxon>Sordariomycetes</taxon>
        <taxon>Hypocreomycetidae</taxon>
        <taxon>Hypocreales</taxon>
        <taxon>Nectriaceae</taxon>
        <taxon>Fusarium</taxon>
        <taxon>Fusarium solani species complex</taxon>
    </lineage>
</organism>
<accession>A0A428TNU7</accession>